<comment type="similarity">
    <text evidence="1">Belongs to the N-acetylmuramoyl-L-alanine amidase 2 family.</text>
</comment>
<dbReference type="EMBL" id="BAAAPC010000007">
    <property type="protein sequence ID" value="GAA1994444.1"/>
    <property type="molecule type" value="Genomic_DNA"/>
</dbReference>
<protein>
    <recommendedName>
        <fullName evidence="6">N-acetylmuramoyl-L-alanine amidase</fullName>
    </recommendedName>
</protein>
<dbReference type="RefSeq" id="WP_344161733.1">
    <property type="nucleotide sequence ID" value="NZ_BAAAPC010000007.1"/>
</dbReference>
<feature type="domain" description="N-acetylmuramoyl-L-alanine amidase" evidence="2">
    <location>
        <begin position="14"/>
        <end position="140"/>
    </location>
</feature>
<dbReference type="InterPro" id="IPR015510">
    <property type="entry name" value="PGRP"/>
</dbReference>
<evidence type="ECO:0000313" key="5">
    <source>
        <dbReference type="Proteomes" id="UP001501585"/>
    </source>
</evidence>
<evidence type="ECO:0000256" key="1">
    <source>
        <dbReference type="ARBA" id="ARBA00007553"/>
    </source>
</evidence>
<dbReference type="PANTHER" id="PTHR11022:SF41">
    <property type="entry name" value="PEPTIDOGLYCAN-RECOGNITION PROTEIN LC-RELATED"/>
    <property type="match status" value="1"/>
</dbReference>
<gene>
    <name evidence="4" type="ORF">GCM10009799_20700</name>
</gene>
<dbReference type="SMART" id="SM00644">
    <property type="entry name" value="Ami_2"/>
    <property type="match status" value="1"/>
</dbReference>
<dbReference type="Gene3D" id="1.10.101.10">
    <property type="entry name" value="PGBD-like superfamily/PGBD"/>
    <property type="match status" value="1"/>
</dbReference>
<dbReference type="SMART" id="SM00701">
    <property type="entry name" value="PGRP"/>
    <property type="match status" value="1"/>
</dbReference>
<organism evidence="4 5">
    <name type="scientific">Nocardiopsis rhodophaea</name>
    <dbReference type="NCBI Taxonomy" id="280238"/>
    <lineage>
        <taxon>Bacteria</taxon>
        <taxon>Bacillati</taxon>
        <taxon>Actinomycetota</taxon>
        <taxon>Actinomycetes</taxon>
        <taxon>Streptosporangiales</taxon>
        <taxon>Nocardiopsidaceae</taxon>
        <taxon>Nocardiopsis</taxon>
    </lineage>
</organism>
<dbReference type="PANTHER" id="PTHR11022">
    <property type="entry name" value="PEPTIDOGLYCAN RECOGNITION PROTEIN"/>
    <property type="match status" value="1"/>
</dbReference>
<dbReference type="InterPro" id="IPR036365">
    <property type="entry name" value="PGBD-like_sf"/>
</dbReference>
<evidence type="ECO:0000259" key="2">
    <source>
        <dbReference type="SMART" id="SM00644"/>
    </source>
</evidence>
<dbReference type="InterPro" id="IPR036366">
    <property type="entry name" value="PGBDSf"/>
</dbReference>
<dbReference type="InterPro" id="IPR006619">
    <property type="entry name" value="PGRP_domain_met/bac"/>
</dbReference>
<dbReference type="InterPro" id="IPR036505">
    <property type="entry name" value="Amidase/PGRP_sf"/>
</dbReference>
<dbReference type="Pfam" id="PF01510">
    <property type="entry name" value="Amidase_2"/>
    <property type="match status" value="1"/>
</dbReference>
<evidence type="ECO:0000259" key="3">
    <source>
        <dbReference type="SMART" id="SM00701"/>
    </source>
</evidence>
<feature type="domain" description="Peptidoglycan recognition protein family" evidence="3">
    <location>
        <begin position="2"/>
        <end position="134"/>
    </location>
</feature>
<dbReference type="SUPFAM" id="SSF47090">
    <property type="entry name" value="PGBD-like"/>
    <property type="match status" value="1"/>
</dbReference>
<dbReference type="CDD" id="cd06583">
    <property type="entry name" value="PGRP"/>
    <property type="match status" value="1"/>
</dbReference>
<evidence type="ECO:0000313" key="4">
    <source>
        <dbReference type="EMBL" id="GAA1994444.1"/>
    </source>
</evidence>
<dbReference type="Pfam" id="PF01471">
    <property type="entry name" value="PG_binding_1"/>
    <property type="match status" value="1"/>
</dbReference>
<dbReference type="Gene3D" id="3.40.80.10">
    <property type="entry name" value="Peptidoglycan recognition protein-like"/>
    <property type="match status" value="1"/>
</dbReference>
<comment type="caution">
    <text evidence="4">The sequence shown here is derived from an EMBL/GenBank/DDBJ whole genome shotgun (WGS) entry which is preliminary data.</text>
</comment>
<sequence length="260" mass="28700">MVDIISRSRWGARSPRHRVRVPWSSRTEFIVHYTEGPASQSPRSIQDFHMGKRGWSDVGYNLLVDDQGRAYEGRGWSVQGAHAIGHNRSGIGVAFIGRDGDATPAARRTIRALYDEACRRSGRTLAIRGHRDVNSTNCPGNALYAWVRAGMPADESDESTPAGVGSRPGMSAPDYPLPAGWYFGPRSGPVSSVSGYYSHRSDLRRWQQRMKDRGWTIAADGLYGPQTRRVATAFQREKSLAIDGLIGPETWGAAWTDPIT</sequence>
<evidence type="ECO:0008006" key="6">
    <source>
        <dbReference type="Google" id="ProtNLM"/>
    </source>
</evidence>
<reference evidence="4 5" key="1">
    <citation type="journal article" date="2019" name="Int. J. Syst. Evol. Microbiol.">
        <title>The Global Catalogue of Microorganisms (GCM) 10K type strain sequencing project: providing services to taxonomists for standard genome sequencing and annotation.</title>
        <authorList>
            <consortium name="The Broad Institute Genomics Platform"/>
            <consortium name="The Broad Institute Genome Sequencing Center for Infectious Disease"/>
            <person name="Wu L."/>
            <person name="Ma J."/>
        </authorList>
    </citation>
    <scope>NUCLEOTIDE SEQUENCE [LARGE SCALE GENOMIC DNA]</scope>
    <source>
        <strain evidence="4 5">JCM 15313</strain>
    </source>
</reference>
<dbReference type="InterPro" id="IPR002477">
    <property type="entry name" value="Peptidoglycan-bd-like"/>
</dbReference>
<keyword evidence="5" id="KW-1185">Reference proteome</keyword>
<accession>A0ABN2SZR7</accession>
<dbReference type="SUPFAM" id="SSF55846">
    <property type="entry name" value="N-acetylmuramoyl-L-alanine amidase-like"/>
    <property type="match status" value="1"/>
</dbReference>
<name>A0ABN2SZR7_9ACTN</name>
<dbReference type="InterPro" id="IPR002502">
    <property type="entry name" value="Amidase_domain"/>
</dbReference>
<dbReference type="Proteomes" id="UP001501585">
    <property type="component" value="Unassembled WGS sequence"/>
</dbReference>
<proteinExistence type="inferred from homology"/>